<dbReference type="KEGG" id="tmc:LMI_2398"/>
<sequence length="908" mass="103345">MHPQTKKKLIAFYLKHKFGEIYQESWLDNIANYGSLDEAIERMDDWGPNFLKVAELEPTHPNFSTFAAILDGALQFSNTIPPVCTGYDEEKLDQRMDLADELKGLPNTDYTRRVAQHLPANHDEEFEYLKEEAVRKLLSIAKQTMPHLKLDTYKDLRIAIENHEKLLSKNKGNQQLISELNLLNDLNKIARLEIFEIPKQDGSPAYFCTLPEKAGGVTEKISLIGLDEVKQKLRNIQQEEEMGFSEYTDNRNNFTLSTKAILKLPKHEKTTEVQREAIALNISRILGFTTTNSNMVQFQGKAALFVPFDQIQLLSEFARGTEETVVLPSGFSLEALKKIGDKYQHYASIIPVGNELNSDKFIEDLGKIEAFSYLCNDPDFIGMMAGQNKGIKDGQSLYVFDQVTMEKDRLEIDTRFSLVPVGFGRHTRHYKGRNRTLVDDSSFDSKVESFAHLFKSQPKINFMLDEVISAHQTKIRQIENAIAGLKSQRVKGEELETLKKELTELKTLEKDAIKIKTALNRRLDSTFKNFPPLNGHAITPTVFLANKNLIKSSLLLEKLVNNPVLFSDDGRPYRNPWTYRNTNNILSIRENAGMVSLTFANFDAEQLIYILGKNGVDLHSCKKSKNTLHIPATELAKLTETSLFPALRAFNQKEDYTNIEDLRRIAKGYPEGLQDLAISRIEHYKFEVMSKVDPVEKAKAMKSALDAIQRYCVQETNKGFLKHVELNLQMDIQKQLRQIIHDFHADDELEAKVAEAFDAAVKLDRLDDFNRVLITFAISPEGNKKNLMTYLNKCIDHGLKATNYNLAKQESEQMQQESVDPLKIKAKKPMESPVKMLDLMGASSSGVGAHKKEEPHLEFDERLDEEDANLDIKDLHDLTQTQPPDTQIDTKLDNDKPTDGIPIQTAFK</sequence>
<protein>
    <recommendedName>
        <fullName evidence="6">Coiled-coil protein</fullName>
    </recommendedName>
</protein>
<proteinExistence type="predicted"/>
<feature type="compositionally biased region" description="Basic and acidic residues" evidence="1">
    <location>
        <begin position="850"/>
        <end position="860"/>
    </location>
</feature>
<dbReference type="EMBL" id="LN614830">
    <property type="protein sequence ID" value="CEG61666.1"/>
    <property type="molecule type" value="Genomic_DNA"/>
</dbReference>
<accession>A0A098GJJ9</accession>
<evidence type="ECO:0000313" key="4">
    <source>
        <dbReference type="Proteomes" id="UP000032414"/>
    </source>
</evidence>
<gene>
    <name evidence="2" type="ORF">LMI_2398</name>
    <name evidence="3" type="ORF">SAMN02982997_01043</name>
</gene>
<dbReference type="Proteomes" id="UP000032414">
    <property type="component" value="Chromosome I"/>
</dbReference>
<organism evidence="2 4">
    <name type="scientific">Legionella micdadei</name>
    <name type="common">Tatlockia micdadei</name>
    <dbReference type="NCBI Taxonomy" id="451"/>
    <lineage>
        <taxon>Bacteria</taxon>
        <taxon>Pseudomonadati</taxon>
        <taxon>Pseudomonadota</taxon>
        <taxon>Gammaproteobacteria</taxon>
        <taxon>Legionellales</taxon>
        <taxon>Legionellaceae</taxon>
        <taxon>Legionella</taxon>
    </lineage>
</organism>
<reference evidence="2" key="1">
    <citation type="submission" date="2014-09" db="EMBL/GenBank/DDBJ databases">
        <authorList>
            <person name="GOMEZ-VALERO Laura"/>
        </authorList>
    </citation>
    <scope>NUCLEOTIDE SEQUENCE</scope>
    <source>
        <strain evidence="2">ATCC33218</strain>
    </source>
</reference>
<reference evidence="4" key="2">
    <citation type="submission" date="2014-09" db="EMBL/GenBank/DDBJ databases">
        <authorList>
            <person name="Gomez-Valero L."/>
        </authorList>
    </citation>
    <scope>NUCLEOTIDE SEQUENCE [LARGE SCALE GENOMIC DNA]</scope>
    <source>
        <strain evidence="4">ATCC33218</strain>
    </source>
</reference>
<dbReference type="OrthoDB" id="5648803at2"/>
<reference evidence="3 5" key="3">
    <citation type="submission" date="2016-10" db="EMBL/GenBank/DDBJ databases">
        <authorList>
            <person name="Varghese N."/>
            <person name="Submissions S."/>
        </authorList>
    </citation>
    <scope>NUCLEOTIDE SEQUENCE [LARGE SCALE GENOMIC DNA]</scope>
    <source>
        <strain evidence="3 5">ATCC 33218</strain>
    </source>
</reference>
<keyword evidence="5" id="KW-1185">Reference proteome</keyword>
<dbReference type="PATRIC" id="fig|451.8.peg.2861"/>
<feature type="compositionally biased region" description="Basic and acidic residues" evidence="1">
    <location>
        <begin position="888"/>
        <end position="898"/>
    </location>
</feature>
<evidence type="ECO:0008006" key="6">
    <source>
        <dbReference type="Google" id="ProtNLM"/>
    </source>
</evidence>
<evidence type="ECO:0000313" key="3">
    <source>
        <dbReference type="EMBL" id="SCY19816.1"/>
    </source>
</evidence>
<evidence type="ECO:0000313" key="5">
    <source>
        <dbReference type="Proteomes" id="UP000182998"/>
    </source>
</evidence>
<dbReference type="HOGENOM" id="CLU_329229_0_0_6"/>
<evidence type="ECO:0000313" key="2">
    <source>
        <dbReference type="EMBL" id="CEG61666.1"/>
    </source>
</evidence>
<feature type="region of interest" description="Disordered" evidence="1">
    <location>
        <begin position="844"/>
        <end position="908"/>
    </location>
</feature>
<dbReference type="EMBL" id="FMVN01000005">
    <property type="protein sequence ID" value="SCY19816.1"/>
    <property type="molecule type" value="Genomic_DNA"/>
</dbReference>
<evidence type="ECO:0000256" key="1">
    <source>
        <dbReference type="SAM" id="MobiDB-lite"/>
    </source>
</evidence>
<name>A0A098GJJ9_LEGMI</name>
<dbReference type="AlphaFoldDB" id="A0A098GJJ9"/>
<dbReference type="RefSeq" id="WP_045099868.1">
    <property type="nucleotide sequence ID" value="NZ_FMVN01000005.1"/>
</dbReference>
<dbReference type="Proteomes" id="UP000182998">
    <property type="component" value="Unassembled WGS sequence"/>
</dbReference>